<keyword evidence="1" id="KW-0732">Signal</keyword>
<dbReference type="Gene3D" id="2.170.130.20">
    <property type="entry name" value="LCCL-like domain"/>
    <property type="match status" value="1"/>
</dbReference>
<dbReference type="Proteomes" id="UP000001554">
    <property type="component" value="Chromosome 11"/>
</dbReference>
<evidence type="ECO:0000256" key="1">
    <source>
        <dbReference type="SAM" id="SignalP"/>
    </source>
</evidence>
<evidence type="ECO:0000313" key="3">
    <source>
        <dbReference type="RefSeq" id="XP_035690056.1"/>
    </source>
</evidence>
<proteinExistence type="predicted"/>
<reference evidence="2" key="1">
    <citation type="journal article" date="2020" name="Nat. Ecol. Evol.">
        <title>Deeply conserved synteny resolves early events in vertebrate evolution.</title>
        <authorList>
            <person name="Simakov O."/>
            <person name="Marletaz F."/>
            <person name="Yue J.X."/>
            <person name="O'Connell B."/>
            <person name="Jenkins J."/>
            <person name="Brandt A."/>
            <person name="Calef R."/>
            <person name="Tung C.H."/>
            <person name="Huang T.K."/>
            <person name="Schmutz J."/>
            <person name="Satoh N."/>
            <person name="Yu J.K."/>
            <person name="Putnam N.H."/>
            <person name="Green R.E."/>
            <person name="Rokhsar D.S."/>
        </authorList>
    </citation>
    <scope>NUCLEOTIDE SEQUENCE [LARGE SCALE GENOMIC DNA]</scope>
    <source>
        <strain evidence="2">S238N-H82</strain>
    </source>
</reference>
<dbReference type="SUPFAM" id="SSF69848">
    <property type="entry name" value="LCCL domain"/>
    <property type="match status" value="1"/>
</dbReference>
<dbReference type="OrthoDB" id="10070753at2759"/>
<keyword evidence="2" id="KW-1185">Reference proteome</keyword>
<sequence>MMFPTKVTLILIIITVGFPPLSVQSDRPTDARPDGASPGAMRYVFPAWLPGVTVTPAEDVQFLMESLARATNFRKNLVTDFEVADCYTKGDDMPEYTTNVYCPAGCAAHRKASVWGAGTYNGVVLSENFF</sequence>
<name>A0A9J7LWL5_BRAFL</name>
<reference evidence="3" key="2">
    <citation type="submission" date="2025-08" db="UniProtKB">
        <authorList>
            <consortium name="RefSeq"/>
        </authorList>
    </citation>
    <scope>IDENTIFICATION</scope>
    <source>
        <strain evidence="3">S238N-H82</strain>
        <tissue evidence="3">Testes</tissue>
    </source>
</reference>
<evidence type="ECO:0000313" key="2">
    <source>
        <dbReference type="Proteomes" id="UP000001554"/>
    </source>
</evidence>
<dbReference type="AlphaFoldDB" id="A0A9J7LWL5"/>
<dbReference type="KEGG" id="bfo:118425355"/>
<dbReference type="InterPro" id="IPR036609">
    <property type="entry name" value="LCCL_sf"/>
</dbReference>
<dbReference type="RefSeq" id="XP_035690056.1">
    <property type="nucleotide sequence ID" value="XM_035834163.1"/>
</dbReference>
<protein>
    <submittedName>
        <fullName evidence="3">Uncharacterized protein LOC118425355</fullName>
    </submittedName>
</protein>
<accession>A0A9J7LWL5</accession>
<gene>
    <name evidence="3" type="primary">LOC118425355</name>
</gene>
<dbReference type="OMA" id="RYVFPAW"/>
<feature type="signal peptide" evidence="1">
    <location>
        <begin position="1"/>
        <end position="25"/>
    </location>
</feature>
<dbReference type="GeneID" id="118425355"/>
<feature type="chain" id="PRO_5039909831" evidence="1">
    <location>
        <begin position="26"/>
        <end position="130"/>
    </location>
</feature>
<organism evidence="2 3">
    <name type="scientific">Branchiostoma floridae</name>
    <name type="common">Florida lancelet</name>
    <name type="synonym">Amphioxus</name>
    <dbReference type="NCBI Taxonomy" id="7739"/>
    <lineage>
        <taxon>Eukaryota</taxon>
        <taxon>Metazoa</taxon>
        <taxon>Chordata</taxon>
        <taxon>Cephalochordata</taxon>
        <taxon>Leptocardii</taxon>
        <taxon>Amphioxiformes</taxon>
        <taxon>Branchiostomatidae</taxon>
        <taxon>Branchiostoma</taxon>
    </lineage>
</organism>